<evidence type="ECO:0000256" key="2">
    <source>
        <dbReference type="PROSITE-ProRule" id="PRU00192"/>
    </source>
</evidence>
<feature type="domain" description="SH3" evidence="4">
    <location>
        <begin position="1"/>
        <end position="31"/>
    </location>
</feature>
<reference evidence="5" key="1">
    <citation type="submission" date="2021-02" db="EMBL/GenBank/DDBJ databases">
        <authorList>
            <person name="Nowell W R."/>
        </authorList>
    </citation>
    <scope>NUCLEOTIDE SEQUENCE</scope>
</reference>
<name>A0A822FU24_9BILA</name>
<feature type="non-terminal residue" evidence="5">
    <location>
        <position position="63"/>
    </location>
</feature>
<evidence type="ECO:0000259" key="4">
    <source>
        <dbReference type="PROSITE" id="PS50002"/>
    </source>
</evidence>
<feature type="compositionally biased region" description="Low complexity" evidence="3">
    <location>
        <begin position="37"/>
        <end position="50"/>
    </location>
</feature>
<dbReference type="Proteomes" id="UP000663848">
    <property type="component" value="Unassembled WGS sequence"/>
</dbReference>
<sequence length="63" mass="7132">VREQKDATWYSGQLQGKVGWFPRKYVRPATDVEIENNKNTAKTTPTNEKPLNLPTSNDPSSNI</sequence>
<feature type="region of interest" description="Disordered" evidence="3">
    <location>
        <begin position="31"/>
        <end position="63"/>
    </location>
</feature>
<dbReference type="PROSITE" id="PS50002">
    <property type="entry name" value="SH3"/>
    <property type="match status" value="1"/>
</dbReference>
<dbReference type="Pfam" id="PF07653">
    <property type="entry name" value="SH3_2"/>
    <property type="match status" value="1"/>
</dbReference>
<evidence type="ECO:0000256" key="3">
    <source>
        <dbReference type="SAM" id="MobiDB-lite"/>
    </source>
</evidence>
<dbReference type="InterPro" id="IPR001452">
    <property type="entry name" value="SH3_domain"/>
</dbReference>
<organism evidence="5 6">
    <name type="scientific">Rotaria socialis</name>
    <dbReference type="NCBI Taxonomy" id="392032"/>
    <lineage>
        <taxon>Eukaryota</taxon>
        <taxon>Metazoa</taxon>
        <taxon>Spiralia</taxon>
        <taxon>Gnathifera</taxon>
        <taxon>Rotifera</taxon>
        <taxon>Eurotatoria</taxon>
        <taxon>Bdelloidea</taxon>
        <taxon>Philodinida</taxon>
        <taxon>Philodinidae</taxon>
        <taxon>Rotaria</taxon>
    </lineage>
</organism>
<gene>
    <name evidence="5" type="ORF">QYT958_LOCUS47176</name>
</gene>
<feature type="compositionally biased region" description="Polar residues" evidence="3">
    <location>
        <begin position="53"/>
        <end position="63"/>
    </location>
</feature>
<accession>A0A822FU24</accession>
<feature type="non-terminal residue" evidence="5">
    <location>
        <position position="1"/>
    </location>
</feature>
<dbReference type="Gene3D" id="2.30.30.40">
    <property type="entry name" value="SH3 Domains"/>
    <property type="match status" value="1"/>
</dbReference>
<protein>
    <recommendedName>
        <fullName evidence="4">SH3 domain-containing protein</fullName>
    </recommendedName>
</protein>
<comment type="caution">
    <text evidence="5">The sequence shown here is derived from an EMBL/GenBank/DDBJ whole genome shotgun (WGS) entry which is preliminary data.</text>
</comment>
<evidence type="ECO:0000313" key="6">
    <source>
        <dbReference type="Proteomes" id="UP000663848"/>
    </source>
</evidence>
<keyword evidence="1 2" id="KW-0728">SH3 domain</keyword>
<dbReference type="SUPFAM" id="SSF50044">
    <property type="entry name" value="SH3-domain"/>
    <property type="match status" value="1"/>
</dbReference>
<dbReference type="EMBL" id="CAJOBR010087403">
    <property type="protein sequence ID" value="CAF5134972.1"/>
    <property type="molecule type" value="Genomic_DNA"/>
</dbReference>
<evidence type="ECO:0000256" key="1">
    <source>
        <dbReference type="ARBA" id="ARBA00022443"/>
    </source>
</evidence>
<dbReference type="InterPro" id="IPR036028">
    <property type="entry name" value="SH3-like_dom_sf"/>
</dbReference>
<dbReference type="AlphaFoldDB" id="A0A822FU24"/>
<proteinExistence type="predicted"/>
<evidence type="ECO:0000313" key="5">
    <source>
        <dbReference type="EMBL" id="CAF5134972.1"/>
    </source>
</evidence>